<feature type="transmembrane region" description="Helical" evidence="10">
    <location>
        <begin position="212"/>
        <end position="237"/>
    </location>
</feature>
<evidence type="ECO:0000256" key="5">
    <source>
        <dbReference type="ARBA" id="ARBA00022692"/>
    </source>
</evidence>
<evidence type="ECO:0000256" key="7">
    <source>
        <dbReference type="ARBA" id="ARBA00023136"/>
    </source>
</evidence>
<feature type="transmembrane region" description="Helical" evidence="10">
    <location>
        <begin position="416"/>
        <end position="437"/>
    </location>
</feature>
<gene>
    <name evidence="11" type="primary">amt</name>
    <name evidence="11" type="ORF">GWI72_18535</name>
</gene>
<keyword evidence="12" id="KW-1185">Reference proteome</keyword>
<keyword evidence="7 10" id="KW-0472">Membrane</keyword>
<comment type="similarity">
    <text evidence="2 10">Belongs to the ammonia transporter channel (TC 1.A.11.2) family.</text>
</comment>
<feature type="transmembrane region" description="Helical" evidence="10">
    <location>
        <begin position="170"/>
        <end position="192"/>
    </location>
</feature>
<evidence type="ECO:0000256" key="2">
    <source>
        <dbReference type="ARBA" id="ARBA00005887"/>
    </source>
</evidence>
<dbReference type="PANTHER" id="PTHR43029">
    <property type="entry name" value="AMMONIUM TRANSPORTER MEP2"/>
    <property type="match status" value="1"/>
</dbReference>
<dbReference type="InterPro" id="IPR018047">
    <property type="entry name" value="Ammonium_transpt_CS"/>
</dbReference>
<keyword evidence="6 10" id="KW-1133">Transmembrane helix</keyword>
<dbReference type="RefSeq" id="WP_161677500.1">
    <property type="nucleotide sequence ID" value="NZ_JAABLP010000005.1"/>
</dbReference>
<evidence type="ECO:0000256" key="6">
    <source>
        <dbReference type="ARBA" id="ARBA00022989"/>
    </source>
</evidence>
<evidence type="ECO:0000256" key="9">
    <source>
        <dbReference type="ARBA" id="ARBA00050025"/>
    </source>
</evidence>
<feature type="transmembrane region" description="Helical" evidence="10">
    <location>
        <begin position="281"/>
        <end position="302"/>
    </location>
</feature>
<dbReference type="Pfam" id="PF00909">
    <property type="entry name" value="Ammonium_transp"/>
    <property type="match status" value="1"/>
</dbReference>
<feature type="transmembrane region" description="Helical" evidence="10">
    <location>
        <begin position="365"/>
        <end position="388"/>
    </location>
</feature>
<dbReference type="Gene3D" id="1.10.3430.10">
    <property type="entry name" value="Ammonium transporter AmtB like domains"/>
    <property type="match status" value="1"/>
</dbReference>
<evidence type="ECO:0000313" key="12">
    <source>
        <dbReference type="Proteomes" id="UP000586722"/>
    </source>
</evidence>
<name>A0A7X5JA89_9HYPH</name>
<accession>A0A7X5JA89</accession>
<feature type="transmembrane region" description="Helical" evidence="10">
    <location>
        <begin position="139"/>
        <end position="158"/>
    </location>
</feature>
<comment type="caution">
    <text evidence="11">The sequence shown here is derived from an EMBL/GenBank/DDBJ whole genome shotgun (WGS) entry which is preliminary data.</text>
</comment>
<feature type="transmembrane region" description="Helical" evidence="10">
    <location>
        <begin position="37"/>
        <end position="58"/>
    </location>
</feature>
<dbReference type="InterPro" id="IPR024041">
    <property type="entry name" value="NH4_transpt_AmtB-like_dom"/>
</dbReference>
<dbReference type="GO" id="GO:0005886">
    <property type="term" value="C:plasma membrane"/>
    <property type="evidence" value="ECO:0007669"/>
    <property type="project" value="UniProtKB-SubCell"/>
</dbReference>
<dbReference type="InterPro" id="IPR001905">
    <property type="entry name" value="Ammonium_transpt"/>
</dbReference>
<proteinExistence type="inferred from homology"/>
<feature type="transmembrane region" description="Helical" evidence="10">
    <location>
        <begin position="70"/>
        <end position="93"/>
    </location>
</feature>
<evidence type="ECO:0000256" key="8">
    <source>
        <dbReference type="ARBA" id="ARBA00023177"/>
    </source>
</evidence>
<reference evidence="12" key="1">
    <citation type="submission" date="2020-01" db="EMBL/GenBank/DDBJ databases">
        <authorList>
            <person name="Fang Y."/>
            <person name="Sun R."/>
            <person name="Nie L."/>
            <person name="He J."/>
            <person name="Hao L."/>
            <person name="Wang L."/>
            <person name="Su S."/>
            <person name="Lv E."/>
            <person name="Zhang Z."/>
            <person name="Xie R."/>
            <person name="Liu H."/>
        </authorList>
    </citation>
    <scope>NUCLEOTIDE SEQUENCE [LARGE SCALE GENOMIC DNA]</scope>
    <source>
        <strain evidence="12">XCT-53</strain>
    </source>
</reference>
<dbReference type="FunFam" id="1.10.3430.10:FF:000007">
    <property type="entry name" value="Ammonium transporter"/>
    <property type="match status" value="1"/>
</dbReference>
<evidence type="ECO:0000256" key="10">
    <source>
        <dbReference type="RuleBase" id="RU362002"/>
    </source>
</evidence>
<keyword evidence="8 10" id="KW-0924">Ammonia transport</keyword>
<evidence type="ECO:0000313" key="11">
    <source>
        <dbReference type="EMBL" id="NBN80282.1"/>
    </source>
</evidence>
<dbReference type="EMBL" id="JAABLQ010000003">
    <property type="protein sequence ID" value="NBN80282.1"/>
    <property type="molecule type" value="Genomic_DNA"/>
</dbReference>
<keyword evidence="3 10" id="KW-0813">Transport</keyword>
<dbReference type="GO" id="GO:0008519">
    <property type="term" value="F:ammonium channel activity"/>
    <property type="evidence" value="ECO:0007669"/>
    <property type="project" value="InterPro"/>
</dbReference>
<keyword evidence="5 10" id="KW-0812">Transmembrane</keyword>
<comment type="subcellular location">
    <subcellularLocation>
        <location evidence="1 10">Cell membrane</location>
        <topology evidence="1 10">Multi-pass membrane protein</topology>
    </subcellularLocation>
</comment>
<evidence type="ECO:0000256" key="3">
    <source>
        <dbReference type="ARBA" id="ARBA00022448"/>
    </source>
</evidence>
<dbReference type="PROSITE" id="PS01219">
    <property type="entry name" value="AMMONIUM_TRANSP"/>
    <property type="match status" value="1"/>
</dbReference>
<dbReference type="AlphaFoldDB" id="A0A7X5JA89"/>
<feature type="transmembrane region" description="Helical" evidence="10">
    <location>
        <begin position="249"/>
        <end position="269"/>
    </location>
</feature>
<organism evidence="11 12">
    <name type="scientific">Pannonibacter tanglangensis</name>
    <dbReference type="NCBI Taxonomy" id="2750084"/>
    <lineage>
        <taxon>Bacteria</taxon>
        <taxon>Pseudomonadati</taxon>
        <taxon>Pseudomonadota</taxon>
        <taxon>Alphaproteobacteria</taxon>
        <taxon>Hyphomicrobiales</taxon>
        <taxon>Stappiaceae</taxon>
        <taxon>Pannonibacter</taxon>
    </lineage>
</organism>
<dbReference type="NCBIfam" id="TIGR00836">
    <property type="entry name" value="amt"/>
    <property type="match status" value="1"/>
</dbReference>
<evidence type="ECO:0000256" key="1">
    <source>
        <dbReference type="ARBA" id="ARBA00004651"/>
    </source>
</evidence>
<feature type="transmembrane region" description="Helical" evidence="10">
    <location>
        <begin position="333"/>
        <end position="353"/>
    </location>
</feature>
<evidence type="ECO:0000256" key="4">
    <source>
        <dbReference type="ARBA" id="ARBA00022475"/>
    </source>
</evidence>
<dbReference type="Proteomes" id="UP000586722">
    <property type="component" value="Unassembled WGS sequence"/>
</dbReference>
<dbReference type="InterPro" id="IPR029020">
    <property type="entry name" value="Ammonium/urea_transptr"/>
</dbReference>
<protein>
    <recommendedName>
        <fullName evidence="9 10">Ammonium transporter</fullName>
    </recommendedName>
</protein>
<dbReference type="PANTHER" id="PTHR43029:SF10">
    <property type="entry name" value="AMMONIUM TRANSPORTER MEP2"/>
    <property type="match status" value="1"/>
</dbReference>
<dbReference type="SUPFAM" id="SSF111352">
    <property type="entry name" value="Ammonium transporter"/>
    <property type="match status" value="1"/>
</dbReference>
<keyword evidence="4" id="KW-1003">Cell membrane</keyword>
<feature type="transmembrane region" description="Helical" evidence="10">
    <location>
        <begin position="309"/>
        <end position="327"/>
    </location>
</feature>
<sequence>MKYLKPLLAAAPALVLMAGAAIAQDAAAPVPDKGDTAWMLVSTILVILMTIPGLALFYGGLVRAKNILSVLMQVFIGFSMISILWVAFGYSLAFTGAATSEEVGFLTPFIGGLSKAFLAGVDETKVVETFSQGVVIPEITFVIFQLTFAAITPALIIGATAERMKFSSTLVFLVIWFIFSYLPMAHMVWWWGGPSAYSAPTGYLFGVGAIDFAGGTVVHINAGIAGLVAAIMVGPRVGYGKENMAPHNLVWTLVGACLLWVGWFGFNAGSNLEANGIAGEAILNTIVATGAAAMAWCFVEWLTRGHASALGAASGAVAGLVAVTPASGFAGPLGAIVIGIVAGVVCLWAVVWLKAKLKYDDSLDVFGVHGVGGIVGAVLTGIFAAPALGGNGIMDYSVVPAVVAPYDMGGQVFKQIWAVLVCVIWSGIVSFVALTIVKATMGLRVTEAAEREGLDITTHGERGYN</sequence>